<dbReference type="Proteomes" id="UP001151760">
    <property type="component" value="Unassembled WGS sequence"/>
</dbReference>
<evidence type="ECO:0000313" key="1">
    <source>
        <dbReference type="EMBL" id="GJS90790.1"/>
    </source>
</evidence>
<proteinExistence type="predicted"/>
<sequence>MPKKRLAKKTRADGGVGSEPEALKLLWEAVQNGSRLSPQWHGIRRLSYTRSTWSNPGITESELLAERK</sequence>
<dbReference type="EMBL" id="BQNB010011456">
    <property type="protein sequence ID" value="GJS90790.1"/>
    <property type="molecule type" value="Genomic_DNA"/>
</dbReference>
<organism evidence="1 2">
    <name type="scientific">Tanacetum coccineum</name>
    <dbReference type="NCBI Taxonomy" id="301880"/>
    <lineage>
        <taxon>Eukaryota</taxon>
        <taxon>Viridiplantae</taxon>
        <taxon>Streptophyta</taxon>
        <taxon>Embryophyta</taxon>
        <taxon>Tracheophyta</taxon>
        <taxon>Spermatophyta</taxon>
        <taxon>Magnoliopsida</taxon>
        <taxon>eudicotyledons</taxon>
        <taxon>Gunneridae</taxon>
        <taxon>Pentapetalae</taxon>
        <taxon>asterids</taxon>
        <taxon>campanulids</taxon>
        <taxon>Asterales</taxon>
        <taxon>Asteraceae</taxon>
        <taxon>Asteroideae</taxon>
        <taxon>Anthemideae</taxon>
        <taxon>Anthemidinae</taxon>
        <taxon>Tanacetum</taxon>
    </lineage>
</organism>
<gene>
    <name evidence="1" type="ORF">Tco_0773426</name>
</gene>
<comment type="caution">
    <text evidence="1">The sequence shown here is derived from an EMBL/GenBank/DDBJ whole genome shotgun (WGS) entry which is preliminary data.</text>
</comment>
<keyword evidence="2" id="KW-1185">Reference proteome</keyword>
<protein>
    <submittedName>
        <fullName evidence="1">Uncharacterized protein</fullName>
    </submittedName>
</protein>
<reference evidence="1" key="1">
    <citation type="journal article" date="2022" name="Int. J. Mol. Sci.">
        <title>Draft Genome of Tanacetum Coccineum: Genomic Comparison of Closely Related Tanacetum-Family Plants.</title>
        <authorList>
            <person name="Yamashiro T."/>
            <person name="Shiraishi A."/>
            <person name="Nakayama K."/>
            <person name="Satake H."/>
        </authorList>
    </citation>
    <scope>NUCLEOTIDE SEQUENCE</scope>
</reference>
<reference evidence="1" key="2">
    <citation type="submission" date="2022-01" db="EMBL/GenBank/DDBJ databases">
        <authorList>
            <person name="Yamashiro T."/>
            <person name="Shiraishi A."/>
            <person name="Satake H."/>
            <person name="Nakayama K."/>
        </authorList>
    </citation>
    <scope>NUCLEOTIDE SEQUENCE</scope>
</reference>
<name>A0ABQ4ZP61_9ASTR</name>
<evidence type="ECO:0000313" key="2">
    <source>
        <dbReference type="Proteomes" id="UP001151760"/>
    </source>
</evidence>
<accession>A0ABQ4ZP61</accession>